<dbReference type="GO" id="GO:0003723">
    <property type="term" value="F:RNA binding"/>
    <property type="evidence" value="ECO:0007669"/>
    <property type="project" value="UniProtKB-UniRule"/>
</dbReference>
<comment type="function">
    <text evidence="8">Necessary for the splicing of pre-mRNA.</text>
</comment>
<evidence type="ECO:0000313" key="11">
    <source>
        <dbReference type="EMBL" id="KAG1769540.1"/>
    </source>
</evidence>
<evidence type="ECO:0000256" key="2">
    <source>
        <dbReference type="ARBA" id="ARBA00022664"/>
    </source>
</evidence>
<dbReference type="SUPFAM" id="SSF54928">
    <property type="entry name" value="RNA-binding domain, RBD"/>
    <property type="match status" value="3"/>
</dbReference>
<evidence type="ECO:0000256" key="6">
    <source>
        <dbReference type="ARBA" id="ARBA00023242"/>
    </source>
</evidence>
<feature type="compositionally biased region" description="Basic and acidic residues" evidence="9">
    <location>
        <begin position="1"/>
        <end position="119"/>
    </location>
</feature>
<dbReference type="GO" id="GO:0008380">
    <property type="term" value="P:RNA splicing"/>
    <property type="evidence" value="ECO:0007669"/>
    <property type="project" value="UniProtKB-KW"/>
</dbReference>
<feature type="compositionally biased region" description="Pro residues" evidence="9">
    <location>
        <begin position="552"/>
        <end position="561"/>
    </location>
</feature>
<dbReference type="AlphaFoldDB" id="A0A9P7CX01"/>
<dbReference type="InterPro" id="IPR000504">
    <property type="entry name" value="RRM_dom"/>
</dbReference>
<sequence length="561" mass="62252">MADAAEHSFREERDRRRRDDGHRDYRDRDRDGHGHRDRGDRDRNREHFGDRRDDRRRDFGGRDFDDRRKRGGGHDNDRRREHREENREHRQGRGREEGSPRRGGRKGRDGLGTPERRSPTPEGAVPLAQRRRKASGWDVHAPGYEQYSAMQAKQTGLFNLPGANRTQVPPILGIAGLPPPIPVQTFGMGIGSNPNLSRQSRRLYIGSITPEVNEQNLADFFNSKMIEMDIGTGGPGNPVLAVQCNYEKNYAFVEFRSAEDATAAMAFDGIIFINGPLKIRRPKDYGGVEITVPSVHVPGVVSTNVPDSINKVFVGGLPTYLNEEQVQELLKSFGELKAFNLVRENGNGLSKGFAFFEYVDASVTDVAIQSLNGMELGDRYLVVQRASVGAKPGTPGMIPNLPYDQFPEIPRPIMPAGESNNADARILLMLNMVTPDDLTNDDEYGDLYEDVKEECSKYGNVEDLRIPRPVKKDKSKWAPGEPGQQTAIEAQRADEASGVGRVYVKYVDAEGAQTGLKALAGRSFAGRSIIATVLNEDSQTTPPLNLIFAPQPDAPPPLPTS</sequence>
<keyword evidence="6 8" id="KW-0539">Nucleus</keyword>
<dbReference type="GO" id="GO:0005634">
    <property type="term" value="C:nucleus"/>
    <property type="evidence" value="ECO:0007669"/>
    <property type="project" value="UniProtKB-SubCell"/>
</dbReference>
<evidence type="ECO:0000259" key="10">
    <source>
        <dbReference type="PROSITE" id="PS50102"/>
    </source>
</evidence>
<gene>
    <name evidence="11" type="ORF">EV702DRAFT_1141106</name>
</gene>
<dbReference type="FunFam" id="3.30.70.330:FF:000074">
    <property type="entry name" value="U2 snRNP auxiliary factor large subunit"/>
    <property type="match status" value="1"/>
</dbReference>
<name>A0A9P7CX01_9AGAM</name>
<dbReference type="InterPro" id="IPR035979">
    <property type="entry name" value="RBD_domain_sf"/>
</dbReference>
<dbReference type="NCBIfam" id="TIGR01642">
    <property type="entry name" value="U2AF_lg"/>
    <property type="match status" value="1"/>
</dbReference>
<proteinExistence type="inferred from homology"/>
<dbReference type="PANTHER" id="PTHR23139">
    <property type="entry name" value="RNA-BINDING PROTEIN"/>
    <property type="match status" value="1"/>
</dbReference>
<evidence type="ECO:0000256" key="4">
    <source>
        <dbReference type="ARBA" id="ARBA00022884"/>
    </source>
</evidence>
<dbReference type="PROSITE" id="PS50102">
    <property type="entry name" value="RRM"/>
    <property type="match status" value="2"/>
</dbReference>
<protein>
    <recommendedName>
        <fullName evidence="8">Splicing factor U2AF subunit</fullName>
    </recommendedName>
    <alternativeName>
        <fullName evidence="8">U2 snRNP auxiliary factor large subunit</fullName>
    </alternativeName>
</protein>
<dbReference type="EMBL" id="JABBWD010000071">
    <property type="protein sequence ID" value="KAG1769540.1"/>
    <property type="molecule type" value="Genomic_DNA"/>
</dbReference>
<feature type="region of interest" description="Disordered" evidence="9">
    <location>
        <begin position="540"/>
        <end position="561"/>
    </location>
</feature>
<keyword evidence="4 7" id="KW-0694">RNA-binding</keyword>
<dbReference type="SMART" id="SM00360">
    <property type="entry name" value="RRM"/>
    <property type="match status" value="3"/>
</dbReference>
<organism evidence="11 12">
    <name type="scientific">Suillus placidus</name>
    <dbReference type="NCBI Taxonomy" id="48579"/>
    <lineage>
        <taxon>Eukaryota</taxon>
        <taxon>Fungi</taxon>
        <taxon>Dikarya</taxon>
        <taxon>Basidiomycota</taxon>
        <taxon>Agaricomycotina</taxon>
        <taxon>Agaricomycetes</taxon>
        <taxon>Agaricomycetidae</taxon>
        <taxon>Boletales</taxon>
        <taxon>Suillineae</taxon>
        <taxon>Suillaceae</taxon>
        <taxon>Suillus</taxon>
    </lineage>
</organism>
<evidence type="ECO:0000313" key="12">
    <source>
        <dbReference type="Proteomes" id="UP000714275"/>
    </source>
</evidence>
<feature type="region of interest" description="Disordered" evidence="9">
    <location>
        <begin position="1"/>
        <end position="136"/>
    </location>
</feature>
<dbReference type="Proteomes" id="UP000714275">
    <property type="component" value="Unassembled WGS sequence"/>
</dbReference>
<comment type="caution">
    <text evidence="11">The sequence shown here is derived from an EMBL/GenBank/DDBJ whole genome shotgun (WGS) entry which is preliminary data.</text>
</comment>
<evidence type="ECO:0000256" key="1">
    <source>
        <dbReference type="ARBA" id="ARBA00004123"/>
    </source>
</evidence>
<feature type="region of interest" description="Disordered" evidence="9">
    <location>
        <begin position="471"/>
        <end position="494"/>
    </location>
</feature>
<comment type="subcellular location">
    <subcellularLocation>
        <location evidence="1 8">Nucleus</location>
    </subcellularLocation>
</comment>
<feature type="domain" description="RRM" evidence="10">
    <location>
        <begin position="201"/>
        <end position="284"/>
    </location>
</feature>
<evidence type="ECO:0000256" key="8">
    <source>
        <dbReference type="RuleBase" id="RU364135"/>
    </source>
</evidence>
<evidence type="ECO:0000256" key="3">
    <source>
        <dbReference type="ARBA" id="ARBA00022737"/>
    </source>
</evidence>
<dbReference type="Pfam" id="PF00076">
    <property type="entry name" value="RRM_1"/>
    <property type="match status" value="1"/>
</dbReference>
<dbReference type="OrthoDB" id="10266058at2759"/>
<dbReference type="CDD" id="cd12231">
    <property type="entry name" value="RRM2_U2AF65"/>
    <property type="match status" value="1"/>
</dbReference>
<dbReference type="InterPro" id="IPR012677">
    <property type="entry name" value="Nucleotide-bd_a/b_plait_sf"/>
</dbReference>
<dbReference type="GO" id="GO:0006397">
    <property type="term" value="P:mRNA processing"/>
    <property type="evidence" value="ECO:0007669"/>
    <property type="project" value="UniProtKB-KW"/>
</dbReference>
<keyword evidence="5 8" id="KW-0508">mRNA splicing</keyword>
<accession>A0A9P7CX01</accession>
<keyword evidence="3" id="KW-0677">Repeat</keyword>
<keyword evidence="12" id="KW-1185">Reference proteome</keyword>
<feature type="domain" description="RRM" evidence="10">
    <location>
        <begin position="310"/>
        <end position="388"/>
    </location>
</feature>
<dbReference type="CDD" id="cd12232">
    <property type="entry name" value="RRM3_U2AF65"/>
    <property type="match status" value="1"/>
</dbReference>
<evidence type="ECO:0000256" key="5">
    <source>
        <dbReference type="ARBA" id="ARBA00023187"/>
    </source>
</evidence>
<dbReference type="CDD" id="cd12230">
    <property type="entry name" value="RRM1_U2AF65"/>
    <property type="match status" value="1"/>
</dbReference>
<dbReference type="InterPro" id="IPR006529">
    <property type="entry name" value="U2AF_lg"/>
</dbReference>
<comment type="similarity">
    <text evidence="8">Belongs to the splicing factor SR family.</text>
</comment>
<evidence type="ECO:0000256" key="7">
    <source>
        <dbReference type="PROSITE-ProRule" id="PRU00176"/>
    </source>
</evidence>
<reference evidence="11" key="1">
    <citation type="journal article" date="2020" name="New Phytol.">
        <title>Comparative genomics reveals dynamic genome evolution in host specialist ectomycorrhizal fungi.</title>
        <authorList>
            <person name="Lofgren L.A."/>
            <person name="Nguyen N.H."/>
            <person name="Vilgalys R."/>
            <person name="Ruytinx J."/>
            <person name="Liao H.L."/>
            <person name="Branco S."/>
            <person name="Kuo A."/>
            <person name="LaButti K."/>
            <person name="Lipzen A."/>
            <person name="Andreopoulos W."/>
            <person name="Pangilinan J."/>
            <person name="Riley R."/>
            <person name="Hundley H."/>
            <person name="Na H."/>
            <person name="Barry K."/>
            <person name="Grigoriev I.V."/>
            <person name="Stajich J.E."/>
            <person name="Kennedy P.G."/>
        </authorList>
    </citation>
    <scope>NUCLEOTIDE SEQUENCE</scope>
    <source>
        <strain evidence="11">DOB743</strain>
    </source>
</reference>
<evidence type="ECO:0000256" key="9">
    <source>
        <dbReference type="SAM" id="MobiDB-lite"/>
    </source>
</evidence>
<keyword evidence="2 8" id="KW-0507">mRNA processing</keyword>
<dbReference type="Gene3D" id="3.30.70.330">
    <property type="match status" value="3"/>
</dbReference>